<protein>
    <recommendedName>
        <fullName evidence="6">Alpha-carbonic anhydrase domain-containing protein</fullName>
    </recommendedName>
</protein>
<dbReference type="InterPro" id="IPR001148">
    <property type="entry name" value="CA_dom"/>
</dbReference>
<feature type="domain" description="Alpha-carbonic anhydrase" evidence="6">
    <location>
        <begin position="30"/>
        <end position="262"/>
    </location>
</feature>
<organism evidence="7 8">
    <name type="scientific">Manihot esculenta</name>
    <name type="common">Cassava</name>
    <name type="synonym">Jatropha manihot</name>
    <dbReference type="NCBI Taxonomy" id="3983"/>
    <lineage>
        <taxon>Eukaryota</taxon>
        <taxon>Viridiplantae</taxon>
        <taxon>Streptophyta</taxon>
        <taxon>Embryophyta</taxon>
        <taxon>Tracheophyta</taxon>
        <taxon>Spermatophyta</taxon>
        <taxon>Magnoliopsida</taxon>
        <taxon>eudicotyledons</taxon>
        <taxon>Gunneridae</taxon>
        <taxon>Pentapetalae</taxon>
        <taxon>rosids</taxon>
        <taxon>fabids</taxon>
        <taxon>Malpighiales</taxon>
        <taxon>Euphorbiaceae</taxon>
        <taxon>Crotonoideae</taxon>
        <taxon>Manihoteae</taxon>
        <taxon>Manihot</taxon>
    </lineage>
</organism>
<evidence type="ECO:0000256" key="5">
    <source>
        <dbReference type="SAM" id="SignalP"/>
    </source>
</evidence>
<dbReference type="InterPro" id="IPR041891">
    <property type="entry name" value="Alpha_CA_prokaryot-like"/>
</dbReference>
<evidence type="ECO:0000256" key="1">
    <source>
        <dbReference type="ARBA" id="ARBA00002904"/>
    </source>
</evidence>
<reference evidence="8" key="1">
    <citation type="journal article" date="2016" name="Nat. Biotechnol.">
        <title>Sequencing wild and cultivated cassava and related species reveals extensive interspecific hybridization and genetic diversity.</title>
        <authorList>
            <person name="Bredeson J.V."/>
            <person name="Lyons J.B."/>
            <person name="Prochnik S.E."/>
            <person name="Wu G.A."/>
            <person name="Ha C.M."/>
            <person name="Edsinger-Gonzales E."/>
            <person name="Grimwood J."/>
            <person name="Schmutz J."/>
            <person name="Rabbi I.Y."/>
            <person name="Egesi C."/>
            <person name="Nauluvula P."/>
            <person name="Lebot V."/>
            <person name="Ndunguru J."/>
            <person name="Mkamilo G."/>
            <person name="Bart R.S."/>
            <person name="Setter T.L."/>
            <person name="Gleadow R.M."/>
            <person name="Kulakow P."/>
            <person name="Ferguson M.E."/>
            <person name="Rounsley S."/>
            <person name="Rokhsar D.S."/>
        </authorList>
    </citation>
    <scope>NUCLEOTIDE SEQUENCE [LARGE SCALE GENOMIC DNA]</scope>
    <source>
        <strain evidence="8">cv. AM560-2</strain>
    </source>
</reference>
<evidence type="ECO:0000259" key="6">
    <source>
        <dbReference type="PROSITE" id="PS51144"/>
    </source>
</evidence>
<dbReference type="GO" id="GO:0016836">
    <property type="term" value="F:hydro-lyase activity"/>
    <property type="evidence" value="ECO:0000318"/>
    <property type="project" value="GO_Central"/>
</dbReference>
<evidence type="ECO:0000256" key="4">
    <source>
        <dbReference type="ARBA" id="ARBA00048348"/>
    </source>
</evidence>
<feature type="signal peptide" evidence="5">
    <location>
        <begin position="1"/>
        <end position="25"/>
    </location>
</feature>
<dbReference type="GO" id="GO:0004089">
    <property type="term" value="F:carbonate dehydratase activity"/>
    <property type="evidence" value="ECO:0007669"/>
    <property type="project" value="UniProtKB-EC"/>
</dbReference>
<comment type="function">
    <text evidence="1">Reversible hydration of carbon dioxide.</text>
</comment>
<evidence type="ECO:0000256" key="2">
    <source>
        <dbReference type="ARBA" id="ARBA00004470"/>
    </source>
</evidence>
<comment type="caution">
    <text evidence="7">The sequence shown here is derived from an EMBL/GenBank/DDBJ whole genome shotgun (WGS) entry which is preliminary data.</text>
</comment>
<dbReference type="PANTHER" id="PTHR18952:SF244">
    <property type="entry name" value="CARBONIC ANHYDRASE"/>
    <property type="match status" value="1"/>
</dbReference>
<dbReference type="InterPro" id="IPR036398">
    <property type="entry name" value="CA_dom_sf"/>
</dbReference>
<dbReference type="STRING" id="3983.A0A2C9V8R1"/>
<gene>
    <name evidence="7" type="ORF">MANES_09G017700v8</name>
</gene>
<dbReference type="Pfam" id="PF00194">
    <property type="entry name" value="Carb_anhydrase"/>
    <property type="match status" value="1"/>
</dbReference>
<dbReference type="GO" id="GO:0009570">
    <property type="term" value="C:chloroplast stroma"/>
    <property type="evidence" value="ECO:0007669"/>
    <property type="project" value="UniProtKB-SubCell"/>
</dbReference>
<keyword evidence="5" id="KW-0732">Signal</keyword>
<dbReference type="GO" id="GO:0008270">
    <property type="term" value="F:zinc ion binding"/>
    <property type="evidence" value="ECO:0007669"/>
    <property type="project" value="InterPro"/>
</dbReference>
<feature type="chain" id="PRO_5012044886" description="Alpha-carbonic anhydrase domain-containing protein" evidence="5">
    <location>
        <begin position="26"/>
        <end position="265"/>
    </location>
</feature>
<dbReference type="Gene3D" id="3.10.200.10">
    <property type="entry name" value="Alpha carbonic anhydrase"/>
    <property type="match status" value="1"/>
</dbReference>
<comment type="catalytic activity">
    <reaction evidence="4">
        <text>hydrogencarbonate + H(+) = CO2 + H2O</text>
        <dbReference type="Rhea" id="RHEA:10748"/>
        <dbReference type="ChEBI" id="CHEBI:15377"/>
        <dbReference type="ChEBI" id="CHEBI:15378"/>
        <dbReference type="ChEBI" id="CHEBI:16526"/>
        <dbReference type="ChEBI" id="CHEBI:17544"/>
        <dbReference type="EC" id="4.2.1.1"/>
    </reaction>
</comment>
<proteinExistence type="inferred from homology"/>
<dbReference type="AlphaFoldDB" id="A0A2C9V8R1"/>
<dbReference type="SUPFAM" id="SSF51069">
    <property type="entry name" value="Carbonic anhydrase"/>
    <property type="match status" value="1"/>
</dbReference>
<keyword evidence="8" id="KW-1185">Reference proteome</keyword>
<dbReference type="CDD" id="cd03124">
    <property type="entry name" value="alpha_CA_prokaryotic_like"/>
    <property type="match status" value="1"/>
</dbReference>
<dbReference type="Gramene" id="Manes.09G017700.1.v8.1">
    <property type="protein sequence ID" value="Manes.09G017700.1.v8.1.CDS"/>
    <property type="gene ID" value="Manes.09G017700.v8.1"/>
</dbReference>
<evidence type="ECO:0000313" key="7">
    <source>
        <dbReference type="EMBL" id="OAY40381.1"/>
    </source>
</evidence>
<comment type="similarity">
    <text evidence="3">Belongs to the alpha-class carbonic anhydrase family.</text>
</comment>
<dbReference type="PROSITE" id="PS51144">
    <property type="entry name" value="ALPHA_CA_2"/>
    <property type="match status" value="1"/>
</dbReference>
<dbReference type="PANTHER" id="PTHR18952">
    <property type="entry name" value="CARBONIC ANHYDRASE"/>
    <property type="match status" value="1"/>
</dbReference>
<dbReference type="SMART" id="SM01057">
    <property type="entry name" value="Carb_anhydrase"/>
    <property type="match status" value="1"/>
</dbReference>
<evidence type="ECO:0000313" key="8">
    <source>
        <dbReference type="Proteomes" id="UP000091857"/>
    </source>
</evidence>
<dbReference type="Proteomes" id="UP000091857">
    <property type="component" value="Chromosome 9"/>
</dbReference>
<name>A0A2C9V8R1_MANES</name>
<accession>A0A2C9V8R1</accession>
<comment type="subcellular location">
    <subcellularLocation>
        <location evidence="2">Plastid</location>
        <location evidence="2">Chloroplast stroma</location>
    </subcellularLocation>
</comment>
<dbReference type="InterPro" id="IPR023561">
    <property type="entry name" value="Carbonic_anhydrase_a-class"/>
</dbReference>
<sequence length="265" mass="28939">MKNTKITFLFLASFIFFLLSSETQTTGNTTLFTYTEGERGPSKWGQLSPSWTACRTAAKAQSPVDLVHKAATLQPALGDLKLQYRPAAASIKSSGNFIEVIWKGNAGKIVVDGNQYKLKKIHWHTPAEHAIDGKRVDLELHLVHQNSAGGMAVIGILFKLGDADPFLTQLLPSIKTITKEGKDLGTINPGDSGIVSKSSYFRYTGSLTNPPCTEGVVWTVLDEVKMVSAEQLDALKKAVDAEFKMNSRPLQALNGRPVKFYKAAQ</sequence>
<dbReference type="EMBL" id="CM004395">
    <property type="protein sequence ID" value="OAY40381.1"/>
    <property type="molecule type" value="Genomic_DNA"/>
</dbReference>
<evidence type="ECO:0000256" key="3">
    <source>
        <dbReference type="ARBA" id="ARBA00006365"/>
    </source>
</evidence>